<accession>A0A6H5IIN6</accession>
<protein>
    <submittedName>
        <fullName evidence="1">Uncharacterized protein</fullName>
    </submittedName>
</protein>
<dbReference type="OrthoDB" id="6021951at2759"/>
<keyword evidence="2" id="KW-1185">Reference proteome</keyword>
<reference evidence="1 2" key="1">
    <citation type="submission" date="2020-02" db="EMBL/GenBank/DDBJ databases">
        <authorList>
            <person name="Ferguson B K."/>
        </authorList>
    </citation>
    <scope>NUCLEOTIDE SEQUENCE [LARGE SCALE GENOMIC DNA]</scope>
</reference>
<evidence type="ECO:0000313" key="1">
    <source>
        <dbReference type="EMBL" id="CAB0035250.1"/>
    </source>
</evidence>
<gene>
    <name evidence="1" type="ORF">TBRA_LOCUS7148</name>
</gene>
<dbReference type="EMBL" id="CADCXV010000776">
    <property type="protein sequence ID" value="CAB0035250.1"/>
    <property type="molecule type" value="Genomic_DNA"/>
</dbReference>
<organism evidence="1 2">
    <name type="scientific">Trichogramma brassicae</name>
    <dbReference type="NCBI Taxonomy" id="86971"/>
    <lineage>
        <taxon>Eukaryota</taxon>
        <taxon>Metazoa</taxon>
        <taxon>Ecdysozoa</taxon>
        <taxon>Arthropoda</taxon>
        <taxon>Hexapoda</taxon>
        <taxon>Insecta</taxon>
        <taxon>Pterygota</taxon>
        <taxon>Neoptera</taxon>
        <taxon>Endopterygota</taxon>
        <taxon>Hymenoptera</taxon>
        <taxon>Apocrita</taxon>
        <taxon>Proctotrupomorpha</taxon>
        <taxon>Chalcidoidea</taxon>
        <taxon>Trichogrammatidae</taxon>
        <taxon>Trichogramma</taxon>
    </lineage>
</organism>
<dbReference type="Proteomes" id="UP000479190">
    <property type="component" value="Unassembled WGS sequence"/>
</dbReference>
<name>A0A6H5IIN6_9HYME</name>
<dbReference type="AlphaFoldDB" id="A0A6H5IIN6"/>
<evidence type="ECO:0000313" key="2">
    <source>
        <dbReference type="Proteomes" id="UP000479190"/>
    </source>
</evidence>
<sequence>MEYERIRRLLRSEYKDFARAGEQVLVESRFAETTRSGRGLRAVELGLTSNNLIVAADHFRDAKYWCSKDCDPSIESLELVSVYPLEFLSLSIFRRKRRKALKARLVDGRAKYYELGGPGLRRSAAWSRWCAQVTNLLERRCPSCTLSGSNVASSGSTSSKFECAHRRGATGGGGEKEVKRCAGGGAAAGEDRRRPKRACNWTRDLFLGESHQELTNGSYTIVPFSFSNATLQEIKFVVIFSKMWTSPVGKSVKQKRSRRLGGTVLPTETKCDLNRRIALNIGKQ</sequence>
<proteinExistence type="predicted"/>